<comment type="pathway">
    <text evidence="1 7">Cofactor biosynthesis; tetrahydrofolate biosynthesis; 5,6,7,8-tetrahydrofolate from 7,8-dihydrofolate: step 1/1.</text>
</comment>
<dbReference type="EC" id="1.5.1.3" evidence="3 7"/>
<dbReference type="GO" id="GO:0006730">
    <property type="term" value="P:one-carbon metabolic process"/>
    <property type="evidence" value="ECO:0007669"/>
    <property type="project" value="UniProtKB-KW"/>
</dbReference>
<dbReference type="PROSITE" id="PS00075">
    <property type="entry name" value="DHFR_1"/>
    <property type="match status" value="1"/>
</dbReference>
<dbReference type="GO" id="GO:0046452">
    <property type="term" value="P:dihydrofolate metabolic process"/>
    <property type="evidence" value="ECO:0007669"/>
    <property type="project" value="TreeGrafter"/>
</dbReference>
<protein>
    <recommendedName>
        <fullName evidence="3 7">Dihydrofolate reductase</fullName>
        <ecNumber evidence="3 7">1.5.1.3</ecNumber>
    </recommendedName>
</protein>
<dbReference type="Proteomes" id="UP000435304">
    <property type="component" value="Unassembled WGS sequence"/>
</dbReference>
<evidence type="ECO:0000259" key="9">
    <source>
        <dbReference type="PROSITE" id="PS51330"/>
    </source>
</evidence>
<keyword evidence="11" id="KW-1185">Reference proteome</keyword>
<comment type="function">
    <text evidence="7">Key enzyme in folate metabolism. Catalyzes an essential reaction for de novo glycine and purine synthesis, and for DNA precursor synthesis.</text>
</comment>
<evidence type="ECO:0000313" key="10">
    <source>
        <dbReference type="EMBL" id="MVA76769.1"/>
    </source>
</evidence>
<dbReference type="PROSITE" id="PS51330">
    <property type="entry name" value="DHFR_2"/>
    <property type="match status" value="1"/>
</dbReference>
<dbReference type="InterPro" id="IPR001796">
    <property type="entry name" value="DHFR_dom"/>
</dbReference>
<dbReference type="GO" id="GO:0046655">
    <property type="term" value="P:folic acid metabolic process"/>
    <property type="evidence" value="ECO:0007669"/>
    <property type="project" value="TreeGrafter"/>
</dbReference>
<comment type="caution">
    <text evidence="10">The sequence shown here is derived from an EMBL/GenBank/DDBJ whole genome shotgun (WGS) entry which is preliminary data.</text>
</comment>
<evidence type="ECO:0000313" key="11">
    <source>
        <dbReference type="Proteomes" id="UP000435304"/>
    </source>
</evidence>
<proteinExistence type="inferred from homology"/>
<dbReference type="Gene3D" id="3.40.430.10">
    <property type="entry name" value="Dihydrofolate Reductase, subunit A"/>
    <property type="match status" value="1"/>
</dbReference>
<dbReference type="Pfam" id="PF00186">
    <property type="entry name" value="DHFR_1"/>
    <property type="match status" value="1"/>
</dbReference>
<dbReference type="RefSeq" id="WP_156610432.1">
    <property type="nucleotide sequence ID" value="NZ_WPCU01000007.1"/>
</dbReference>
<evidence type="ECO:0000256" key="7">
    <source>
        <dbReference type="PIRNR" id="PIRNR000194"/>
    </source>
</evidence>
<dbReference type="InterPro" id="IPR017925">
    <property type="entry name" value="DHFR_CS"/>
</dbReference>
<keyword evidence="4 7" id="KW-0554">One-carbon metabolism</keyword>
<dbReference type="PANTHER" id="PTHR48069">
    <property type="entry name" value="DIHYDROFOLATE REDUCTASE"/>
    <property type="match status" value="1"/>
</dbReference>
<evidence type="ECO:0000256" key="1">
    <source>
        <dbReference type="ARBA" id="ARBA00004903"/>
    </source>
</evidence>
<keyword evidence="6 7" id="KW-0560">Oxidoreductase</keyword>
<dbReference type="GO" id="GO:0050661">
    <property type="term" value="F:NADP binding"/>
    <property type="evidence" value="ECO:0007669"/>
    <property type="project" value="InterPro"/>
</dbReference>
<keyword evidence="5 7" id="KW-0521">NADP</keyword>
<dbReference type="GO" id="GO:0005829">
    <property type="term" value="C:cytosol"/>
    <property type="evidence" value="ECO:0007669"/>
    <property type="project" value="TreeGrafter"/>
</dbReference>
<comment type="catalytic activity">
    <reaction evidence="7">
        <text>(6S)-5,6,7,8-tetrahydrofolate + NADP(+) = 7,8-dihydrofolate + NADPH + H(+)</text>
        <dbReference type="Rhea" id="RHEA:15009"/>
        <dbReference type="ChEBI" id="CHEBI:15378"/>
        <dbReference type="ChEBI" id="CHEBI:57451"/>
        <dbReference type="ChEBI" id="CHEBI:57453"/>
        <dbReference type="ChEBI" id="CHEBI:57783"/>
        <dbReference type="ChEBI" id="CHEBI:58349"/>
        <dbReference type="EC" id="1.5.1.3"/>
    </reaction>
</comment>
<dbReference type="PANTHER" id="PTHR48069:SF3">
    <property type="entry name" value="DIHYDROFOLATE REDUCTASE"/>
    <property type="match status" value="1"/>
</dbReference>
<dbReference type="SUPFAM" id="SSF53597">
    <property type="entry name" value="Dihydrofolate reductase-like"/>
    <property type="match status" value="1"/>
</dbReference>
<gene>
    <name evidence="10" type="ORF">GC722_12150</name>
</gene>
<evidence type="ECO:0000256" key="3">
    <source>
        <dbReference type="ARBA" id="ARBA00012856"/>
    </source>
</evidence>
<evidence type="ECO:0000256" key="8">
    <source>
        <dbReference type="RuleBase" id="RU004474"/>
    </source>
</evidence>
<feature type="domain" description="DHFR" evidence="9">
    <location>
        <begin position="14"/>
        <end position="175"/>
    </location>
</feature>
<evidence type="ECO:0000256" key="4">
    <source>
        <dbReference type="ARBA" id="ARBA00022563"/>
    </source>
</evidence>
<comment type="similarity">
    <text evidence="2 7 8">Belongs to the dihydrofolate reductase family.</text>
</comment>
<dbReference type="CDD" id="cd00209">
    <property type="entry name" value="DHFR"/>
    <property type="match status" value="1"/>
</dbReference>
<dbReference type="PIRSF" id="PIRSF000194">
    <property type="entry name" value="DHFR"/>
    <property type="match status" value="1"/>
</dbReference>
<dbReference type="PRINTS" id="PR00070">
    <property type="entry name" value="DHFR"/>
</dbReference>
<dbReference type="InterPro" id="IPR012259">
    <property type="entry name" value="DHFR"/>
</dbReference>
<dbReference type="AlphaFoldDB" id="A0A6A9V143"/>
<dbReference type="InterPro" id="IPR024072">
    <property type="entry name" value="DHFR-like_dom_sf"/>
</dbReference>
<evidence type="ECO:0000256" key="5">
    <source>
        <dbReference type="ARBA" id="ARBA00022857"/>
    </source>
</evidence>
<accession>A0A6A9V143</accession>
<dbReference type="GO" id="GO:0004146">
    <property type="term" value="F:dihydrofolate reductase activity"/>
    <property type="evidence" value="ECO:0007669"/>
    <property type="project" value="UniProtKB-EC"/>
</dbReference>
<organism evidence="10 11">
    <name type="scientific">Auraticoccus cholistanensis</name>
    <dbReference type="NCBI Taxonomy" id="2656650"/>
    <lineage>
        <taxon>Bacteria</taxon>
        <taxon>Bacillati</taxon>
        <taxon>Actinomycetota</taxon>
        <taxon>Actinomycetes</taxon>
        <taxon>Propionibacteriales</taxon>
        <taxon>Propionibacteriaceae</taxon>
        <taxon>Auraticoccus</taxon>
    </lineage>
</organism>
<name>A0A6A9V143_9ACTN</name>
<sequence length="175" mass="18922">MGSTEQTAAAPARQVVAVAAVAANGVIGDGPDIPWHLPGEQARFRRLTTPGVLVMGRRTYESIGRPLPGRRTVVLTRGGWAPPAEHADRVEVAGTAEQALALAGRHPDPTFVVGGGEVYRLLWPWLTVLEVTEVHQNPPGDVTFPEIGPEWVEVSREQQGTHSYVRWVRREGAAS</sequence>
<dbReference type="GO" id="GO:0046654">
    <property type="term" value="P:tetrahydrofolate biosynthetic process"/>
    <property type="evidence" value="ECO:0007669"/>
    <property type="project" value="UniProtKB-UniPathway"/>
</dbReference>
<dbReference type="UniPathway" id="UPA00077">
    <property type="reaction ID" value="UER00158"/>
</dbReference>
<evidence type="ECO:0000256" key="6">
    <source>
        <dbReference type="ARBA" id="ARBA00023002"/>
    </source>
</evidence>
<evidence type="ECO:0000256" key="2">
    <source>
        <dbReference type="ARBA" id="ARBA00009539"/>
    </source>
</evidence>
<reference evidence="10 11" key="1">
    <citation type="submission" date="2019-12" db="EMBL/GenBank/DDBJ databases">
        <title>Auraticoccus cholistani sp. nov., an actinomycete isolated from soil of Cholistan desert.</title>
        <authorList>
            <person name="Cheema M.T."/>
        </authorList>
    </citation>
    <scope>NUCLEOTIDE SEQUENCE [LARGE SCALE GENOMIC DNA]</scope>
    <source>
        <strain evidence="10 11">F435</strain>
    </source>
</reference>
<dbReference type="EMBL" id="WPCU01000007">
    <property type="protein sequence ID" value="MVA76769.1"/>
    <property type="molecule type" value="Genomic_DNA"/>
</dbReference>